<dbReference type="InterPro" id="IPR018114">
    <property type="entry name" value="TRYPSIN_HIS"/>
</dbReference>
<dbReference type="InterPro" id="IPR001254">
    <property type="entry name" value="Trypsin_dom"/>
</dbReference>
<feature type="chain" id="PRO_5047545218" evidence="3">
    <location>
        <begin position="24"/>
        <end position="489"/>
    </location>
</feature>
<evidence type="ECO:0000313" key="5">
    <source>
        <dbReference type="EMBL" id="PSX10489.1"/>
    </source>
</evidence>
<accession>A0ABX5H4Y1</accession>
<keyword evidence="2" id="KW-0720">Serine protease</keyword>
<dbReference type="SUPFAM" id="SSF50494">
    <property type="entry name" value="Trypsin-like serine proteases"/>
    <property type="match status" value="1"/>
</dbReference>
<dbReference type="NCBIfam" id="TIGR03501">
    <property type="entry name" value="GlyGly_CTERM"/>
    <property type="match status" value="1"/>
</dbReference>
<dbReference type="InterPro" id="IPR033116">
    <property type="entry name" value="TRYPSIN_SER"/>
</dbReference>
<evidence type="ECO:0000313" key="6">
    <source>
        <dbReference type="Proteomes" id="UP000240989"/>
    </source>
</evidence>
<dbReference type="PROSITE" id="PS00134">
    <property type="entry name" value="TRYPSIN_HIS"/>
    <property type="match status" value="1"/>
</dbReference>
<keyword evidence="2" id="KW-0378">Hydrolase</keyword>
<dbReference type="Gene3D" id="2.40.10.10">
    <property type="entry name" value="Trypsin-like serine proteases"/>
    <property type="match status" value="2"/>
</dbReference>
<dbReference type="Proteomes" id="UP000240989">
    <property type="component" value="Unassembled WGS sequence"/>
</dbReference>
<keyword evidence="6" id="KW-1185">Reference proteome</keyword>
<protein>
    <submittedName>
        <fullName evidence="5">GlyGly-CTERM sorting domain-containing protein</fullName>
    </submittedName>
</protein>
<feature type="signal peptide" evidence="3">
    <location>
        <begin position="1"/>
        <end position="23"/>
    </location>
</feature>
<keyword evidence="2" id="KW-0645">Protease</keyword>
<proteinExistence type="predicted"/>
<evidence type="ECO:0000259" key="4">
    <source>
        <dbReference type="PROSITE" id="PS50240"/>
    </source>
</evidence>
<dbReference type="InterPro" id="IPR009003">
    <property type="entry name" value="Peptidase_S1_PA"/>
</dbReference>
<dbReference type="EMBL" id="PYOU01000007">
    <property type="protein sequence ID" value="PSX10489.1"/>
    <property type="molecule type" value="Genomic_DNA"/>
</dbReference>
<organism evidence="5 6">
    <name type="scientific">Photobacterium angustum</name>
    <dbReference type="NCBI Taxonomy" id="661"/>
    <lineage>
        <taxon>Bacteria</taxon>
        <taxon>Pseudomonadati</taxon>
        <taxon>Pseudomonadota</taxon>
        <taxon>Gammaproteobacteria</taxon>
        <taxon>Vibrionales</taxon>
        <taxon>Vibrionaceae</taxon>
        <taxon>Photobacterium</taxon>
    </lineage>
</organism>
<reference evidence="5 6" key="1">
    <citation type="submission" date="2018-01" db="EMBL/GenBank/DDBJ databases">
        <title>Whole genome sequencing of Histamine producing bacteria.</title>
        <authorList>
            <person name="Butler K."/>
        </authorList>
    </citation>
    <scope>NUCLEOTIDE SEQUENCE [LARGE SCALE GENOMIC DNA]</scope>
    <source>
        <strain evidence="5 6">A6-1</strain>
    </source>
</reference>
<sequence length="489" mass="53862">MNKTLITSALAVLPLMLSTSANADLKINGGSGATPKEFPYFTSVYKHFKYNDTSDVIVADFSCGGVIVAGHYLLSASHCFVENSITGVPWWNGQDIGNQRPKKFSGGVVLNTVVDEDLIVGLEATDINRNKPKTYEQIVNISGKNSKWTDSDWSSYFDIIVVDLAKYINKDFQLEKAVFLGNPESLQEEIKANVIGFGDTLCGQNGNCDKSDAASTHLLKTKTKLDTNCIGLKLEEYPEPLSYFVHYAQKDEYVCSKSLKYKLPTSKIKSEEGYSNANHGDSGGPIIITQHGNDFTYGVTHVGTLVPYSHMTNKTVIYQTFSKDAMDVITQQINGWNAPTVVEVNNIAKDYNIMVQNLTVSSVNLFASDELSSSDNITLDSDSDCNRLIKPFDVCHLTFNVNNEKDGFIKLGSLGSSLQVNVINKSKSEDLIPYDNDKIDDLIPYDNDKVDDLIPYDDDDNDNNNGGGGGSLNFIALFLLFGTALLRKR</sequence>
<keyword evidence="3" id="KW-0732">Signal</keyword>
<evidence type="ECO:0000256" key="3">
    <source>
        <dbReference type="SAM" id="SignalP"/>
    </source>
</evidence>
<dbReference type="Pfam" id="PF00089">
    <property type="entry name" value="Trypsin"/>
    <property type="match status" value="1"/>
</dbReference>
<dbReference type="PANTHER" id="PTHR24253">
    <property type="entry name" value="TRANSMEMBRANE PROTEASE SERINE"/>
    <property type="match status" value="1"/>
</dbReference>
<comment type="caution">
    <text evidence="5">The sequence shown here is derived from an EMBL/GenBank/DDBJ whole genome shotgun (WGS) entry which is preliminary data.</text>
</comment>
<dbReference type="InterPro" id="IPR020008">
    <property type="entry name" value="GlyGly_CTERM"/>
</dbReference>
<name>A0ABX5H4Y1_PHOAN</name>
<dbReference type="PROSITE" id="PS00135">
    <property type="entry name" value="TRYPSIN_SER"/>
    <property type="match status" value="1"/>
</dbReference>
<evidence type="ECO:0000256" key="2">
    <source>
        <dbReference type="RuleBase" id="RU363034"/>
    </source>
</evidence>
<dbReference type="InterPro" id="IPR043504">
    <property type="entry name" value="Peptidase_S1_PA_chymotrypsin"/>
</dbReference>
<dbReference type="SMART" id="SM00020">
    <property type="entry name" value="Tryp_SPc"/>
    <property type="match status" value="1"/>
</dbReference>
<evidence type="ECO:0000256" key="1">
    <source>
        <dbReference type="ARBA" id="ARBA00023157"/>
    </source>
</evidence>
<feature type="domain" description="Peptidase S1" evidence="4">
    <location>
        <begin position="27"/>
        <end position="327"/>
    </location>
</feature>
<keyword evidence="1" id="KW-1015">Disulfide bond</keyword>
<dbReference type="RefSeq" id="WP_045151567.1">
    <property type="nucleotide sequence ID" value="NZ_JZSW01000002.1"/>
</dbReference>
<gene>
    <name evidence="5" type="ORF">C0W27_10685</name>
</gene>
<dbReference type="PROSITE" id="PS50240">
    <property type="entry name" value="TRYPSIN_DOM"/>
    <property type="match status" value="1"/>
</dbReference>